<dbReference type="EMBL" id="BDRX01000040">
    <property type="protein sequence ID" value="GBF93359.1"/>
    <property type="molecule type" value="Genomic_DNA"/>
</dbReference>
<gene>
    <name evidence="11" type="ORF">Rsub_06397</name>
</gene>
<reference evidence="11 12" key="1">
    <citation type="journal article" date="2018" name="Sci. Rep.">
        <title>Raphidocelis subcapitata (=Pseudokirchneriella subcapitata) provides an insight into genome evolution and environmental adaptations in the Sphaeropleales.</title>
        <authorList>
            <person name="Suzuki S."/>
            <person name="Yamaguchi H."/>
            <person name="Nakajima N."/>
            <person name="Kawachi M."/>
        </authorList>
    </citation>
    <scope>NUCLEOTIDE SEQUENCE [LARGE SCALE GENOMIC DNA]</scope>
    <source>
        <strain evidence="11 12">NIES-35</strain>
    </source>
</reference>
<evidence type="ECO:0000256" key="8">
    <source>
        <dbReference type="ARBA" id="ARBA00034243"/>
    </source>
</evidence>
<comment type="caution">
    <text evidence="11">The sequence shown here is derived from an EMBL/GenBank/DDBJ whole genome shotgun (WGS) entry which is preliminary data.</text>
</comment>
<dbReference type="STRING" id="307507.A0A2V0P1B2"/>
<keyword evidence="12" id="KW-1185">Reference proteome</keyword>
<comment type="subunit">
    <text evidence="9">Homodimer. Forms a heterodimer with renin and inhibits its activity.</text>
</comment>
<keyword evidence="4" id="KW-0413">Isomerase</keyword>
<dbReference type="AlphaFoldDB" id="A0A2V0P1B2"/>
<keyword evidence="10" id="KW-0732">Signal</keyword>
<proteinExistence type="inferred from homology"/>
<dbReference type="InterPro" id="IPR012341">
    <property type="entry name" value="6hp_glycosidase-like_sf"/>
</dbReference>
<evidence type="ECO:0000256" key="2">
    <source>
        <dbReference type="ARBA" id="ARBA00013176"/>
    </source>
</evidence>
<comment type="similarity">
    <text evidence="1">Belongs to the N-acylglucosamine 2-epimerase family.</text>
</comment>
<comment type="catalytic activity">
    <reaction evidence="8">
        <text>an N-acyl-D-glucosamine = an N-acyl-D-mannosamine</text>
        <dbReference type="Rhea" id="RHEA:19033"/>
        <dbReference type="ChEBI" id="CHEBI:16062"/>
        <dbReference type="ChEBI" id="CHEBI:17274"/>
        <dbReference type="EC" id="5.1.3.8"/>
    </reaction>
    <physiologicalReaction direction="left-to-right" evidence="8">
        <dbReference type="Rhea" id="RHEA:19034"/>
    </physiologicalReaction>
    <physiologicalReaction direction="right-to-left" evidence="8">
        <dbReference type="Rhea" id="RHEA:19035"/>
    </physiologicalReaction>
</comment>
<accession>A0A2V0P1B2</accession>
<organism evidence="11 12">
    <name type="scientific">Raphidocelis subcapitata</name>
    <dbReference type="NCBI Taxonomy" id="307507"/>
    <lineage>
        <taxon>Eukaryota</taxon>
        <taxon>Viridiplantae</taxon>
        <taxon>Chlorophyta</taxon>
        <taxon>core chlorophytes</taxon>
        <taxon>Chlorophyceae</taxon>
        <taxon>CS clade</taxon>
        <taxon>Sphaeropleales</taxon>
        <taxon>Selenastraceae</taxon>
        <taxon>Raphidocelis</taxon>
    </lineage>
</organism>
<evidence type="ECO:0000313" key="11">
    <source>
        <dbReference type="EMBL" id="GBF93359.1"/>
    </source>
</evidence>
<dbReference type="GO" id="GO:0005975">
    <property type="term" value="P:carbohydrate metabolic process"/>
    <property type="evidence" value="ECO:0007669"/>
    <property type="project" value="InterPro"/>
</dbReference>
<dbReference type="InterPro" id="IPR008928">
    <property type="entry name" value="6-hairpin_glycosidase_sf"/>
</dbReference>
<dbReference type="OrthoDB" id="544973at2759"/>
<dbReference type="Proteomes" id="UP000247498">
    <property type="component" value="Unassembled WGS sequence"/>
</dbReference>
<name>A0A2V0P1B2_9CHLO</name>
<dbReference type="Pfam" id="PF07221">
    <property type="entry name" value="GlcNAc_2-epim"/>
    <property type="match status" value="1"/>
</dbReference>
<evidence type="ECO:0000313" key="12">
    <source>
        <dbReference type="Proteomes" id="UP000247498"/>
    </source>
</evidence>
<feature type="signal peptide" evidence="10">
    <location>
        <begin position="1"/>
        <end position="33"/>
    </location>
</feature>
<evidence type="ECO:0000256" key="4">
    <source>
        <dbReference type="ARBA" id="ARBA00023235"/>
    </source>
</evidence>
<sequence>MRGLAGLFGQPGGVFVLVCSAAILVAHVVPSKGRSGGAGAAGCAAIIPGAAARAAPPACRRGQLEAISKLAASMRQEVQGFWLDHGPDKEYGGFYGTVERYGRPGTNTTDKSFVQQARHCWAFSCAYSSKLLRGRGAAAAKTAWDFMTKHMLRPDDATWRWIVARDGSATNGSDYTHLYSTFFSLYAATAYSQAFEDESALQLALATFSSMDASHHDDSFGGFDEDASMPKLHDLRLPAGPGGAARLPRTLNVFLHGTEALASLYEASGDEAVLARLLELLRIICEKMVTKDNVLYEYYDPNGWKPFGPPSVNWGHNLESAWIVSTVVDSLVAKRRMPAATADRYASTVMAVAARALREGFDAQNGGVFEAGVPGAAPGVGKGASTEKLWWVQCESMLAMWEVYRRTGDCGALDKLQATLQFVHDHMRDPEDREWVWSTDASGTKLGPNKWQKGNHWKATYHNTRALMFLEDWIGAATP</sequence>
<dbReference type="InParanoid" id="A0A2V0P1B2"/>
<evidence type="ECO:0000256" key="3">
    <source>
        <dbReference type="ARBA" id="ARBA00014959"/>
    </source>
</evidence>
<dbReference type="EC" id="5.1.3.8" evidence="2"/>
<dbReference type="GO" id="GO:0050121">
    <property type="term" value="F:N-acylglucosamine 2-epimerase activity"/>
    <property type="evidence" value="ECO:0007669"/>
    <property type="project" value="UniProtKB-EC"/>
</dbReference>
<evidence type="ECO:0000256" key="7">
    <source>
        <dbReference type="ARBA" id="ARBA00033215"/>
    </source>
</evidence>
<evidence type="ECO:0000256" key="5">
    <source>
        <dbReference type="ARBA" id="ARBA00031608"/>
    </source>
</evidence>
<protein>
    <recommendedName>
        <fullName evidence="3">N-acylglucosamine 2-epimerase</fullName>
        <ecNumber evidence="2">5.1.3.8</ecNumber>
    </recommendedName>
    <alternativeName>
        <fullName evidence="7">GlcNAc 2-epimerase</fullName>
    </alternativeName>
    <alternativeName>
        <fullName evidence="5">N-acetyl-D-glucosamine 2-epimerase</fullName>
    </alternativeName>
    <alternativeName>
        <fullName evidence="6">Renin-binding protein</fullName>
    </alternativeName>
</protein>
<evidence type="ECO:0000256" key="9">
    <source>
        <dbReference type="ARBA" id="ARBA00046544"/>
    </source>
</evidence>
<evidence type="ECO:0000256" key="10">
    <source>
        <dbReference type="SAM" id="SignalP"/>
    </source>
</evidence>
<dbReference type="InterPro" id="IPR010819">
    <property type="entry name" value="AGE/CE"/>
</dbReference>
<dbReference type="PANTHER" id="PTHR15108">
    <property type="entry name" value="N-ACYLGLUCOSAMINE-2-EPIMERASE"/>
    <property type="match status" value="1"/>
</dbReference>
<dbReference type="SUPFAM" id="SSF48208">
    <property type="entry name" value="Six-hairpin glycosidases"/>
    <property type="match status" value="1"/>
</dbReference>
<dbReference type="Gene3D" id="1.50.10.10">
    <property type="match status" value="1"/>
</dbReference>
<feature type="chain" id="PRO_5015939274" description="N-acylglucosamine 2-epimerase" evidence="10">
    <location>
        <begin position="34"/>
        <end position="479"/>
    </location>
</feature>
<evidence type="ECO:0000256" key="6">
    <source>
        <dbReference type="ARBA" id="ARBA00031909"/>
    </source>
</evidence>
<evidence type="ECO:0000256" key="1">
    <source>
        <dbReference type="ARBA" id="ARBA00008558"/>
    </source>
</evidence>